<comment type="caution">
    <text evidence="1">The sequence shown here is derived from an EMBL/GenBank/DDBJ whole genome shotgun (WGS) entry which is preliminary data.</text>
</comment>
<keyword evidence="2" id="KW-1185">Reference proteome</keyword>
<evidence type="ECO:0000313" key="1">
    <source>
        <dbReference type="EMBL" id="CAH1444031.1"/>
    </source>
</evidence>
<gene>
    <name evidence="1" type="ORF">LVIROSA_LOCUS29898</name>
</gene>
<proteinExistence type="predicted"/>
<evidence type="ECO:0000313" key="2">
    <source>
        <dbReference type="Proteomes" id="UP001157418"/>
    </source>
</evidence>
<dbReference type="AlphaFoldDB" id="A0AAU9P1R2"/>
<accession>A0AAU9P1R2</accession>
<sequence length="105" mass="12049">MHEGICERTDGKKVEKKLMSSCSRWSIVEGKRIRDTVVIADESQWSANRGEPTVANEGWCVESAYEGVEEGRWQRKTLKNMQSWRRVDDGRGSTTRKENKVVFGV</sequence>
<name>A0AAU9P1R2_9ASTR</name>
<reference evidence="1 2" key="1">
    <citation type="submission" date="2022-01" db="EMBL/GenBank/DDBJ databases">
        <authorList>
            <person name="Xiong W."/>
            <person name="Schranz E."/>
        </authorList>
    </citation>
    <scope>NUCLEOTIDE SEQUENCE [LARGE SCALE GENOMIC DNA]</scope>
</reference>
<organism evidence="1 2">
    <name type="scientific">Lactuca virosa</name>
    <dbReference type="NCBI Taxonomy" id="75947"/>
    <lineage>
        <taxon>Eukaryota</taxon>
        <taxon>Viridiplantae</taxon>
        <taxon>Streptophyta</taxon>
        <taxon>Embryophyta</taxon>
        <taxon>Tracheophyta</taxon>
        <taxon>Spermatophyta</taxon>
        <taxon>Magnoliopsida</taxon>
        <taxon>eudicotyledons</taxon>
        <taxon>Gunneridae</taxon>
        <taxon>Pentapetalae</taxon>
        <taxon>asterids</taxon>
        <taxon>campanulids</taxon>
        <taxon>Asterales</taxon>
        <taxon>Asteraceae</taxon>
        <taxon>Cichorioideae</taxon>
        <taxon>Cichorieae</taxon>
        <taxon>Lactucinae</taxon>
        <taxon>Lactuca</taxon>
    </lineage>
</organism>
<dbReference type="EMBL" id="CAKMRJ010005523">
    <property type="protein sequence ID" value="CAH1444031.1"/>
    <property type="molecule type" value="Genomic_DNA"/>
</dbReference>
<dbReference type="Proteomes" id="UP001157418">
    <property type="component" value="Unassembled WGS sequence"/>
</dbReference>
<protein>
    <submittedName>
        <fullName evidence="1">Uncharacterized protein</fullName>
    </submittedName>
</protein>